<dbReference type="EMBL" id="CM029053">
    <property type="protein sequence ID" value="KAG2554139.1"/>
    <property type="molecule type" value="Genomic_DNA"/>
</dbReference>
<name>A0A8T0P0D9_PANVG</name>
<comment type="caution">
    <text evidence="1">The sequence shown here is derived from an EMBL/GenBank/DDBJ whole genome shotgun (WGS) entry which is preliminary data.</text>
</comment>
<evidence type="ECO:0000313" key="2">
    <source>
        <dbReference type="Proteomes" id="UP000823388"/>
    </source>
</evidence>
<sequence length="55" mass="6437">MLTGRWQFVRGRASQGEPLVHKLTDHDLRLVETRRLRRRLGHGARMILQHAGPVR</sequence>
<dbReference type="Proteomes" id="UP000823388">
    <property type="component" value="Chromosome 9K"/>
</dbReference>
<gene>
    <name evidence="1" type="ORF">PVAP13_9KG643450</name>
</gene>
<keyword evidence="2" id="KW-1185">Reference proteome</keyword>
<proteinExistence type="predicted"/>
<reference evidence="1" key="1">
    <citation type="submission" date="2020-05" db="EMBL/GenBank/DDBJ databases">
        <title>WGS assembly of Panicum virgatum.</title>
        <authorList>
            <person name="Lovell J.T."/>
            <person name="Jenkins J."/>
            <person name="Shu S."/>
            <person name="Juenger T.E."/>
            <person name="Schmutz J."/>
        </authorList>
    </citation>
    <scope>NUCLEOTIDE SEQUENCE</scope>
    <source>
        <strain evidence="1">AP13</strain>
    </source>
</reference>
<protein>
    <submittedName>
        <fullName evidence="1">Uncharacterized protein</fullName>
    </submittedName>
</protein>
<organism evidence="1 2">
    <name type="scientific">Panicum virgatum</name>
    <name type="common">Blackwell switchgrass</name>
    <dbReference type="NCBI Taxonomy" id="38727"/>
    <lineage>
        <taxon>Eukaryota</taxon>
        <taxon>Viridiplantae</taxon>
        <taxon>Streptophyta</taxon>
        <taxon>Embryophyta</taxon>
        <taxon>Tracheophyta</taxon>
        <taxon>Spermatophyta</taxon>
        <taxon>Magnoliopsida</taxon>
        <taxon>Liliopsida</taxon>
        <taxon>Poales</taxon>
        <taxon>Poaceae</taxon>
        <taxon>PACMAD clade</taxon>
        <taxon>Panicoideae</taxon>
        <taxon>Panicodae</taxon>
        <taxon>Paniceae</taxon>
        <taxon>Panicinae</taxon>
        <taxon>Panicum</taxon>
        <taxon>Panicum sect. Hiantes</taxon>
    </lineage>
</organism>
<dbReference type="AlphaFoldDB" id="A0A8T0P0D9"/>
<accession>A0A8T0P0D9</accession>
<evidence type="ECO:0000313" key="1">
    <source>
        <dbReference type="EMBL" id="KAG2554139.1"/>
    </source>
</evidence>